<dbReference type="InterPro" id="IPR023198">
    <property type="entry name" value="PGP-like_dom2"/>
</dbReference>
<keyword evidence="9 10" id="KW-0119">Carbohydrate metabolism</keyword>
<dbReference type="InterPro" id="IPR050155">
    <property type="entry name" value="HAD-like_hydrolase_sf"/>
</dbReference>
<proteinExistence type="inferred from homology"/>
<keyword evidence="8 10" id="KW-0460">Magnesium</keyword>
<accession>A0A0N7LSU0</accession>
<evidence type="ECO:0000256" key="1">
    <source>
        <dbReference type="ARBA" id="ARBA00000830"/>
    </source>
</evidence>
<comment type="pathway">
    <text evidence="3 10">Organic acid metabolism; glycolate biosynthesis; glycolate from 2-phosphoglycolate: step 1/1.</text>
</comment>
<dbReference type="PANTHER" id="PTHR43434:SF1">
    <property type="entry name" value="PHOSPHOGLYCOLATE PHOSPHATASE"/>
    <property type="match status" value="1"/>
</dbReference>
<dbReference type="SUPFAM" id="SSF56784">
    <property type="entry name" value="HAD-like"/>
    <property type="match status" value="1"/>
</dbReference>
<evidence type="ECO:0000256" key="7">
    <source>
        <dbReference type="ARBA" id="ARBA00022801"/>
    </source>
</evidence>
<evidence type="ECO:0000313" key="11">
    <source>
        <dbReference type="EMBL" id="CUH58834.1"/>
    </source>
</evidence>
<keyword evidence="6 10" id="KW-0479">Metal-binding</keyword>
<name>A0A0N7LSU0_9RHOB</name>
<dbReference type="eggNOG" id="COG0546">
    <property type="taxonomic scope" value="Bacteria"/>
</dbReference>
<dbReference type="NCBIfam" id="TIGR01449">
    <property type="entry name" value="PGP_bact"/>
    <property type="match status" value="1"/>
</dbReference>
<feature type="active site" description="Nucleophile" evidence="10">
    <location>
        <position position="7"/>
    </location>
</feature>
<dbReference type="Pfam" id="PF13419">
    <property type="entry name" value="HAD_2"/>
    <property type="match status" value="1"/>
</dbReference>
<dbReference type="InterPro" id="IPR036412">
    <property type="entry name" value="HAD-like_sf"/>
</dbReference>
<dbReference type="PRINTS" id="PR00413">
    <property type="entry name" value="HADHALOGNASE"/>
</dbReference>
<dbReference type="AlphaFoldDB" id="A0A0N7LSU0"/>
<reference evidence="11 12" key="1">
    <citation type="submission" date="2015-09" db="EMBL/GenBank/DDBJ databases">
        <authorList>
            <consortium name="Swine Surveillance"/>
        </authorList>
    </citation>
    <scope>NUCLEOTIDE SEQUENCE [LARGE SCALE GENOMIC DNA]</scope>
    <source>
        <strain evidence="11 12">CECT 5294</strain>
    </source>
</reference>
<dbReference type="InterPro" id="IPR023214">
    <property type="entry name" value="HAD_sf"/>
</dbReference>
<comment type="similarity">
    <text evidence="4 10">Belongs to the HAD-like hydrolase superfamily. CbbY/CbbZ/Gph/YieH family.</text>
</comment>
<dbReference type="SFLD" id="SFLDG01129">
    <property type="entry name" value="C1.5:_HAD__Beta-PGM__Phosphata"/>
    <property type="match status" value="1"/>
</dbReference>
<comment type="function">
    <text evidence="10">Specifically catalyzes the dephosphorylation of 2-phosphoglycolate. Is involved in the dissimilation of the intracellular 2-phosphoglycolate formed during the DNA repair of 3'-phosphoglycolate ends, a major class of DNA lesions induced by oxidative stress.</text>
</comment>
<dbReference type="GO" id="GO:0046872">
    <property type="term" value="F:metal ion binding"/>
    <property type="evidence" value="ECO:0007669"/>
    <property type="project" value="UniProtKB-KW"/>
</dbReference>
<feature type="binding site" evidence="10">
    <location>
        <position position="165"/>
    </location>
    <ligand>
        <name>Mg(2+)</name>
        <dbReference type="ChEBI" id="CHEBI:18420"/>
    </ligand>
</feature>
<gene>
    <name evidence="11" type="primary">cbbZC</name>
    <name evidence="11" type="ORF">THS5294_00114</name>
</gene>
<evidence type="ECO:0000256" key="6">
    <source>
        <dbReference type="ARBA" id="ARBA00022723"/>
    </source>
</evidence>
<evidence type="ECO:0000256" key="4">
    <source>
        <dbReference type="ARBA" id="ARBA00006171"/>
    </source>
</evidence>
<dbReference type="InterPro" id="IPR006439">
    <property type="entry name" value="HAD-SF_hydro_IA"/>
</dbReference>
<organism evidence="11 12">
    <name type="scientific">Thalassobacter stenotrophicus</name>
    <dbReference type="NCBI Taxonomy" id="266809"/>
    <lineage>
        <taxon>Bacteria</taxon>
        <taxon>Pseudomonadati</taxon>
        <taxon>Pseudomonadota</taxon>
        <taxon>Alphaproteobacteria</taxon>
        <taxon>Rhodobacterales</taxon>
        <taxon>Roseobacteraceae</taxon>
        <taxon>Thalassobacter</taxon>
    </lineage>
</organism>
<evidence type="ECO:0000256" key="5">
    <source>
        <dbReference type="ARBA" id="ARBA00013078"/>
    </source>
</evidence>
<dbReference type="InterPro" id="IPR037512">
    <property type="entry name" value="PGPase_prok"/>
</dbReference>
<dbReference type="HAMAP" id="MF_00495">
    <property type="entry name" value="GPH_hydrolase_bact"/>
    <property type="match status" value="1"/>
</dbReference>
<dbReference type="NCBIfam" id="TIGR01549">
    <property type="entry name" value="HAD-SF-IA-v1"/>
    <property type="match status" value="1"/>
</dbReference>
<evidence type="ECO:0000256" key="8">
    <source>
        <dbReference type="ARBA" id="ARBA00022842"/>
    </source>
</evidence>
<dbReference type="EMBL" id="CYRX01000006">
    <property type="protein sequence ID" value="CUH58834.1"/>
    <property type="molecule type" value="Genomic_DNA"/>
</dbReference>
<dbReference type="GO" id="GO:0008967">
    <property type="term" value="F:phosphoglycolate phosphatase activity"/>
    <property type="evidence" value="ECO:0007669"/>
    <property type="project" value="UniProtKB-UniRule"/>
</dbReference>
<feature type="binding site" evidence="10">
    <location>
        <position position="9"/>
    </location>
    <ligand>
        <name>Mg(2+)</name>
        <dbReference type="ChEBI" id="CHEBI:18420"/>
    </ligand>
</feature>
<dbReference type="EC" id="3.1.3.18" evidence="5 10"/>
<comment type="catalytic activity">
    <reaction evidence="1 10">
        <text>2-phosphoglycolate + H2O = glycolate + phosphate</text>
        <dbReference type="Rhea" id="RHEA:14369"/>
        <dbReference type="ChEBI" id="CHEBI:15377"/>
        <dbReference type="ChEBI" id="CHEBI:29805"/>
        <dbReference type="ChEBI" id="CHEBI:43474"/>
        <dbReference type="ChEBI" id="CHEBI:58033"/>
        <dbReference type="EC" id="3.1.3.18"/>
    </reaction>
</comment>
<dbReference type="SFLD" id="SFLDS00003">
    <property type="entry name" value="Haloacid_Dehalogenase"/>
    <property type="match status" value="1"/>
</dbReference>
<dbReference type="GO" id="GO:0046295">
    <property type="term" value="P:glycolate biosynthetic process"/>
    <property type="evidence" value="ECO:0007669"/>
    <property type="project" value="UniProtKB-UniRule"/>
</dbReference>
<dbReference type="GO" id="GO:0006281">
    <property type="term" value="P:DNA repair"/>
    <property type="evidence" value="ECO:0007669"/>
    <property type="project" value="TreeGrafter"/>
</dbReference>
<dbReference type="InterPro" id="IPR041492">
    <property type="entry name" value="HAD_2"/>
</dbReference>
<sequence length="216" mass="22875">MTPIIFDLDGTLLNSAPDIQAAVNRLMGEIGQEPLDLATVISFIGNGIGVLCARVAEHHGLSAADVPDLTARLLAHYNAEPATLTHAYPGVFEALSELRTRGHPMAVCTNKPEAPARKVLATFGLDTFFETVVGGDTCATRKPDAGPLRETMARLGHTDCIYVGDSEVDAETAKAAGVPFVFFTHGYCHVPPATLTIHATLTDWTDLPGIVAELTA</sequence>
<dbReference type="Gene3D" id="1.10.150.240">
    <property type="entry name" value="Putative phosphatase, domain 2"/>
    <property type="match status" value="1"/>
</dbReference>
<dbReference type="Proteomes" id="UP000051298">
    <property type="component" value="Unassembled WGS sequence"/>
</dbReference>
<dbReference type="Gene3D" id="3.40.50.1000">
    <property type="entry name" value="HAD superfamily/HAD-like"/>
    <property type="match status" value="1"/>
</dbReference>
<dbReference type="PANTHER" id="PTHR43434">
    <property type="entry name" value="PHOSPHOGLYCOLATE PHOSPHATASE"/>
    <property type="match status" value="1"/>
</dbReference>
<comment type="cofactor">
    <cofactor evidence="2 10">
        <name>Mg(2+)</name>
        <dbReference type="ChEBI" id="CHEBI:18420"/>
    </cofactor>
</comment>
<dbReference type="GO" id="GO:0005975">
    <property type="term" value="P:carbohydrate metabolic process"/>
    <property type="evidence" value="ECO:0007669"/>
    <property type="project" value="InterPro"/>
</dbReference>
<protein>
    <recommendedName>
        <fullName evidence="5 10">Phosphoglycolate phosphatase</fullName>
        <shortName evidence="10">PGP</shortName>
        <shortName evidence="10">PGPase</shortName>
        <ecNumber evidence="5 10">3.1.3.18</ecNumber>
    </recommendedName>
</protein>
<evidence type="ECO:0000256" key="3">
    <source>
        <dbReference type="ARBA" id="ARBA00004818"/>
    </source>
</evidence>
<dbReference type="GO" id="GO:0005829">
    <property type="term" value="C:cytosol"/>
    <property type="evidence" value="ECO:0007669"/>
    <property type="project" value="TreeGrafter"/>
</dbReference>
<evidence type="ECO:0000256" key="9">
    <source>
        <dbReference type="ARBA" id="ARBA00023277"/>
    </source>
</evidence>
<dbReference type="UniPathway" id="UPA00865">
    <property type="reaction ID" value="UER00834"/>
</dbReference>
<feature type="binding site" evidence="10">
    <location>
        <position position="7"/>
    </location>
    <ligand>
        <name>Mg(2+)</name>
        <dbReference type="ChEBI" id="CHEBI:18420"/>
    </ligand>
</feature>
<keyword evidence="7 10" id="KW-0378">Hydrolase</keyword>
<evidence type="ECO:0000313" key="12">
    <source>
        <dbReference type="Proteomes" id="UP000051298"/>
    </source>
</evidence>
<dbReference type="RefSeq" id="WP_058122193.1">
    <property type="nucleotide sequence ID" value="NZ_CYRX01000006.1"/>
</dbReference>
<evidence type="ECO:0000256" key="2">
    <source>
        <dbReference type="ARBA" id="ARBA00001946"/>
    </source>
</evidence>
<dbReference type="STRING" id="266809.PM03_00050"/>
<evidence type="ECO:0000256" key="10">
    <source>
        <dbReference type="HAMAP-Rule" id="MF_00495"/>
    </source>
</evidence>